<evidence type="ECO:0000313" key="2">
    <source>
        <dbReference type="EMBL" id="KAG9232213.1"/>
    </source>
</evidence>
<organism evidence="2 3">
    <name type="scientific">Amylocarpus encephaloides</name>
    <dbReference type="NCBI Taxonomy" id="45428"/>
    <lineage>
        <taxon>Eukaryota</taxon>
        <taxon>Fungi</taxon>
        <taxon>Dikarya</taxon>
        <taxon>Ascomycota</taxon>
        <taxon>Pezizomycotina</taxon>
        <taxon>Leotiomycetes</taxon>
        <taxon>Helotiales</taxon>
        <taxon>Helotiales incertae sedis</taxon>
        <taxon>Amylocarpus</taxon>
    </lineage>
</organism>
<dbReference type="OrthoDB" id="5229017at2759"/>
<name>A0A9P8C356_9HELO</name>
<feature type="compositionally biased region" description="Basic and acidic residues" evidence="1">
    <location>
        <begin position="484"/>
        <end position="497"/>
    </location>
</feature>
<dbReference type="AlphaFoldDB" id="A0A9P8C356"/>
<feature type="region of interest" description="Disordered" evidence="1">
    <location>
        <begin position="32"/>
        <end position="51"/>
    </location>
</feature>
<evidence type="ECO:0000313" key="3">
    <source>
        <dbReference type="Proteomes" id="UP000824998"/>
    </source>
</evidence>
<feature type="region of interest" description="Disordered" evidence="1">
    <location>
        <begin position="457"/>
        <end position="497"/>
    </location>
</feature>
<feature type="compositionally biased region" description="Polar residues" evidence="1">
    <location>
        <begin position="123"/>
        <end position="133"/>
    </location>
</feature>
<comment type="caution">
    <text evidence="2">The sequence shown here is derived from an EMBL/GenBank/DDBJ whole genome shotgun (WGS) entry which is preliminary data.</text>
</comment>
<feature type="region of interest" description="Disordered" evidence="1">
    <location>
        <begin position="114"/>
        <end position="260"/>
    </location>
</feature>
<dbReference type="EMBL" id="MU251560">
    <property type="protein sequence ID" value="KAG9232213.1"/>
    <property type="molecule type" value="Genomic_DNA"/>
</dbReference>
<protein>
    <submittedName>
        <fullName evidence="2">Uncharacterized protein</fullName>
    </submittedName>
</protein>
<reference evidence="2" key="1">
    <citation type="journal article" date="2021" name="IMA Fungus">
        <title>Genomic characterization of three marine fungi, including Emericellopsis atlantica sp. nov. with signatures of a generalist lifestyle and marine biomass degradation.</title>
        <authorList>
            <person name="Hagestad O.C."/>
            <person name="Hou L."/>
            <person name="Andersen J.H."/>
            <person name="Hansen E.H."/>
            <person name="Altermark B."/>
            <person name="Li C."/>
            <person name="Kuhnert E."/>
            <person name="Cox R.J."/>
            <person name="Crous P.W."/>
            <person name="Spatafora J.W."/>
            <person name="Lail K."/>
            <person name="Amirebrahimi M."/>
            <person name="Lipzen A."/>
            <person name="Pangilinan J."/>
            <person name="Andreopoulos W."/>
            <person name="Hayes R.D."/>
            <person name="Ng V."/>
            <person name="Grigoriev I.V."/>
            <person name="Jackson S.A."/>
            <person name="Sutton T.D.S."/>
            <person name="Dobson A.D.W."/>
            <person name="Rama T."/>
        </authorList>
    </citation>
    <scope>NUCLEOTIDE SEQUENCE</scope>
    <source>
        <strain evidence="2">TRa018bII</strain>
    </source>
</reference>
<dbReference type="Proteomes" id="UP000824998">
    <property type="component" value="Unassembled WGS sequence"/>
</dbReference>
<evidence type="ECO:0000256" key="1">
    <source>
        <dbReference type="SAM" id="MobiDB-lite"/>
    </source>
</evidence>
<proteinExistence type="predicted"/>
<sequence length="497" mass="55681">MIPSRQTKITDFVRKHDSSPAMFSTPRMAHFKNARSDGNSDLLTPGPGPQSYRDETHAYSVRQRSGSSPQISCMSFVPRNEEQVSPNIPRFAEEYGIRVSPSLCGRRIAETTGLRGRQHQHVTKQFGTPTSSRRAAYEQPISSSRANRPADLQFQQRKQYTAPEASPRHRDAAGPHAHGTNEAYGKHGNGIKAPTDRGRFLIETPSPNLSPPKRSRSPMNKLFGERGFFGQGPDEPTKTNKTELHGLARVQTENDSAPRQKKAGIMDRLKNKFGEITGKADLTPKKSYGSRNDESARVSLLSISLTPPEQARILMEVELMLVHTANSFLMVQFRQGRMSVDSIKKTVDTWKGKGRPTVIEFMYDQATQRDLIAVNEHEFHFHGARAGHIIRIDFMLYNWKQVAALMSVRTFCSTDTVLLKLLFDVEQILELLGAGEATLRVQQIRAKSMELMRVNKTNGQQTENEGEAYNHSNGLGGQSGGSYEDLHAVPDQYREHP</sequence>
<gene>
    <name evidence="2" type="ORF">BJ875DRAFT_92248</name>
</gene>
<feature type="compositionally biased region" description="Basic and acidic residues" evidence="1">
    <location>
        <begin position="235"/>
        <end position="246"/>
    </location>
</feature>
<accession>A0A9P8C356</accession>
<keyword evidence="3" id="KW-1185">Reference proteome</keyword>